<comment type="caution">
    <text evidence="1">The sequence shown here is derived from an EMBL/GenBank/DDBJ whole genome shotgun (WGS) entry which is preliminary data.</text>
</comment>
<keyword evidence="2" id="KW-1185">Reference proteome</keyword>
<dbReference type="Proteomes" id="UP001165064">
    <property type="component" value="Unassembled WGS sequence"/>
</dbReference>
<evidence type="ECO:0000313" key="2">
    <source>
        <dbReference type="Proteomes" id="UP001165064"/>
    </source>
</evidence>
<gene>
    <name evidence="1" type="ORF">Amon02_000269200</name>
</gene>
<organism evidence="1 2">
    <name type="scientific">Ambrosiozyma monospora</name>
    <name type="common">Yeast</name>
    <name type="synonym">Endomycopsis monosporus</name>
    <dbReference type="NCBI Taxonomy" id="43982"/>
    <lineage>
        <taxon>Eukaryota</taxon>
        <taxon>Fungi</taxon>
        <taxon>Dikarya</taxon>
        <taxon>Ascomycota</taxon>
        <taxon>Saccharomycotina</taxon>
        <taxon>Pichiomycetes</taxon>
        <taxon>Pichiales</taxon>
        <taxon>Pichiaceae</taxon>
        <taxon>Ambrosiozyma</taxon>
    </lineage>
</organism>
<dbReference type="EMBL" id="BSXS01001591">
    <property type="protein sequence ID" value="GME76628.1"/>
    <property type="molecule type" value="Genomic_DNA"/>
</dbReference>
<reference evidence="1" key="1">
    <citation type="submission" date="2023-04" db="EMBL/GenBank/DDBJ databases">
        <title>Ambrosiozyma monospora NBRC 10751.</title>
        <authorList>
            <person name="Ichikawa N."/>
            <person name="Sato H."/>
            <person name="Tonouchi N."/>
        </authorList>
    </citation>
    <scope>NUCLEOTIDE SEQUENCE</scope>
    <source>
        <strain evidence="1">NBRC 10751</strain>
    </source>
</reference>
<evidence type="ECO:0000313" key="1">
    <source>
        <dbReference type="EMBL" id="GME76628.1"/>
    </source>
</evidence>
<sequence length="218" mass="24782">MLKDEDERVETTSTEQAKVKAALATGDFAIQNVALQIGLNLMNYTSGLQIKRVRNYMFRCHACFTLTPIPKDGTPKHFCPSCGGATLLRCAVSVNAKTGEIVPHLKKNFEWHRRGDRFSLPSPQSKNTRKKYGQQGFQHRGNSKLDEVYLREDQKEYQQAIKNAKWQIRQNEKAMQEFVGGGSADNFISPFFTGTDHTRPVQVKVGKGRYVNSSRRRK</sequence>
<protein>
    <submittedName>
        <fullName evidence="1">Unnamed protein product</fullName>
    </submittedName>
</protein>
<accession>A0ACB5SYR1</accession>
<proteinExistence type="predicted"/>
<name>A0ACB5SYR1_AMBMO</name>